<dbReference type="Pfam" id="PF13400">
    <property type="entry name" value="Tad"/>
    <property type="match status" value="1"/>
</dbReference>
<protein>
    <submittedName>
        <fullName evidence="3">Pilus assembly protein TadE</fullName>
    </submittedName>
</protein>
<gene>
    <name evidence="3" type="ORF">EH165_02260</name>
</gene>
<organism evidence="3 4">
    <name type="scientific">Nakamurella antarctica</name>
    <dbReference type="NCBI Taxonomy" id="1902245"/>
    <lineage>
        <taxon>Bacteria</taxon>
        <taxon>Bacillati</taxon>
        <taxon>Actinomycetota</taxon>
        <taxon>Actinomycetes</taxon>
        <taxon>Nakamurellales</taxon>
        <taxon>Nakamurellaceae</taxon>
        <taxon>Nakamurella</taxon>
    </lineage>
</organism>
<reference evidence="3 4" key="2">
    <citation type="submission" date="2018-12" db="EMBL/GenBank/DDBJ databases">
        <title>Nakamurella antarcticus sp. nov., isolated from Antarctica South Shetland Islands soil.</title>
        <authorList>
            <person name="Peng F."/>
        </authorList>
    </citation>
    <scope>NUCLEOTIDE SEQUENCE [LARGE SCALE GENOMIC DNA]</scope>
    <source>
        <strain evidence="3 4">S14-144</strain>
    </source>
</reference>
<dbReference type="AlphaFoldDB" id="A0A3G8ZSX3"/>
<keyword evidence="1" id="KW-0812">Transmembrane</keyword>
<proteinExistence type="predicted"/>
<sequence>MSWVVRPVVSSAIDDDAGSATVFLAFAVAILMALTVAGVQLGSAMIARQQAENAADLGALAGAALIFSGEAAACAKAGATVTRGGASLESCRTDGLDLLIEVSVAAGFLGGRAPAKARAGPVGVTVG</sequence>
<feature type="domain" description="Putative Flp pilus-assembly TadG-like N-terminal" evidence="2">
    <location>
        <begin position="18"/>
        <end position="64"/>
    </location>
</feature>
<accession>A0A3G8ZSX3</accession>
<keyword evidence="4" id="KW-1185">Reference proteome</keyword>
<evidence type="ECO:0000256" key="1">
    <source>
        <dbReference type="SAM" id="Phobius"/>
    </source>
</evidence>
<reference evidence="3 4" key="1">
    <citation type="submission" date="2018-11" db="EMBL/GenBank/DDBJ databases">
        <authorList>
            <person name="Da X."/>
        </authorList>
    </citation>
    <scope>NUCLEOTIDE SEQUENCE [LARGE SCALE GENOMIC DNA]</scope>
    <source>
        <strain evidence="3 4">S14-144</strain>
    </source>
</reference>
<evidence type="ECO:0000259" key="2">
    <source>
        <dbReference type="Pfam" id="PF13400"/>
    </source>
</evidence>
<dbReference type="InterPro" id="IPR021202">
    <property type="entry name" value="Rv3654c-like"/>
</dbReference>
<evidence type="ECO:0000313" key="4">
    <source>
        <dbReference type="Proteomes" id="UP000268084"/>
    </source>
</evidence>
<evidence type="ECO:0000313" key="3">
    <source>
        <dbReference type="EMBL" id="AZI57156.1"/>
    </source>
</evidence>
<dbReference type="EMBL" id="CP034170">
    <property type="protein sequence ID" value="AZI57156.1"/>
    <property type="molecule type" value="Genomic_DNA"/>
</dbReference>
<dbReference type="Proteomes" id="UP000268084">
    <property type="component" value="Chromosome"/>
</dbReference>
<feature type="transmembrane region" description="Helical" evidence="1">
    <location>
        <begin position="20"/>
        <end position="39"/>
    </location>
</feature>
<dbReference type="NCBIfam" id="TIGR03816">
    <property type="entry name" value="tadE_like_DECH"/>
    <property type="match status" value="1"/>
</dbReference>
<name>A0A3G8ZSX3_9ACTN</name>
<keyword evidence="1" id="KW-1133">Transmembrane helix</keyword>
<dbReference type="KEGG" id="nak:EH165_02260"/>
<keyword evidence="1" id="KW-0472">Membrane</keyword>
<dbReference type="InterPro" id="IPR028087">
    <property type="entry name" value="Tad_N"/>
</dbReference>